<dbReference type="Gene3D" id="3.40.630.30">
    <property type="match status" value="1"/>
</dbReference>
<dbReference type="InterPro" id="IPR016181">
    <property type="entry name" value="Acyl_CoA_acyltransferase"/>
</dbReference>
<sequence>MSDWKRPASVPFPSIWGKFEGIKVVDGKKRQYWIQDITNDLLELAINYMTTGFLHEEAFSKNHKSFEDPVTVEDTRKLWKYFSEHKLGLICLTKNESGQNEIAAINMNYRSTKNESVDTSWVKSKKIRLFLVLMQYIYGMVDLYETLNIDHQMRAFGLFVLPKYRGEGIGVEMFKSRELLCRAVGIPASSGVFSSLTSQAVGKKAGFIELVDVTHDELEKVNPNFVAPGMREAAKSLKYMYIIYK</sequence>
<dbReference type="Proteomes" id="UP001154078">
    <property type="component" value="Chromosome 2"/>
</dbReference>
<name>A0A9P0FES0_BRAAE</name>
<accession>A0A9P0FES0</accession>
<evidence type="ECO:0000313" key="1">
    <source>
        <dbReference type="EMBL" id="CAH0550245.1"/>
    </source>
</evidence>
<dbReference type="AlphaFoldDB" id="A0A9P0FES0"/>
<protein>
    <recommendedName>
        <fullName evidence="3">N-acetyltransferase domain-containing protein</fullName>
    </recommendedName>
</protein>
<evidence type="ECO:0008006" key="3">
    <source>
        <dbReference type="Google" id="ProtNLM"/>
    </source>
</evidence>
<keyword evidence="2" id="KW-1185">Reference proteome</keyword>
<dbReference type="OrthoDB" id="8184310at2759"/>
<dbReference type="CDD" id="cd04301">
    <property type="entry name" value="NAT_SF"/>
    <property type="match status" value="1"/>
</dbReference>
<organism evidence="1 2">
    <name type="scientific">Brassicogethes aeneus</name>
    <name type="common">Rape pollen beetle</name>
    <name type="synonym">Meligethes aeneus</name>
    <dbReference type="NCBI Taxonomy" id="1431903"/>
    <lineage>
        <taxon>Eukaryota</taxon>
        <taxon>Metazoa</taxon>
        <taxon>Ecdysozoa</taxon>
        <taxon>Arthropoda</taxon>
        <taxon>Hexapoda</taxon>
        <taxon>Insecta</taxon>
        <taxon>Pterygota</taxon>
        <taxon>Neoptera</taxon>
        <taxon>Endopterygota</taxon>
        <taxon>Coleoptera</taxon>
        <taxon>Polyphaga</taxon>
        <taxon>Cucujiformia</taxon>
        <taxon>Nitidulidae</taxon>
        <taxon>Meligethinae</taxon>
        <taxon>Brassicogethes</taxon>
    </lineage>
</organism>
<reference evidence="1" key="1">
    <citation type="submission" date="2021-12" db="EMBL/GenBank/DDBJ databases">
        <authorList>
            <person name="King R."/>
        </authorList>
    </citation>
    <scope>NUCLEOTIDE SEQUENCE</scope>
</reference>
<gene>
    <name evidence="1" type="ORF">MELIAE_LOCUS3108</name>
</gene>
<dbReference type="EMBL" id="OV121133">
    <property type="protein sequence ID" value="CAH0550245.1"/>
    <property type="molecule type" value="Genomic_DNA"/>
</dbReference>
<proteinExistence type="predicted"/>
<dbReference type="SUPFAM" id="SSF55729">
    <property type="entry name" value="Acyl-CoA N-acyltransferases (Nat)"/>
    <property type="match status" value="1"/>
</dbReference>
<evidence type="ECO:0000313" key="2">
    <source>
        <dbReference type="Proteomes" id="UP001154078"/>
    </source>
</evidence>